<keyword evidence="2" id="KW-0732">Signal</keyword>
<proteinExistence type="predicted"/>
<gene>
    <name evidence="3" type="ORF">ACFYKX_22420</name>
</gene>
<dbReference type="PROSITE" id="PS51257">
    <property type="entry name" value="PROKAR_LIPOPROTEIN"/>
    <property type="match status" value="1"/>
</dbReference>
<feature type="compositionally biased region" description="Basic and acidic residues" evidence="1">
    <location>
        <begin position="27"/>
        <end position="37"/>
    </location>
</feature>
<evidence type="ECO:0000313" key="3">
    <source>
        <dbReference type="EMBL" id="MFE8703319.1"/>
    </source>
</evidence>
<organism evidence="3 4">
    <name type="scientific">Cytobacillus spartinae</name>
    <dbReference type="NCBI Taxonomy" id="3299023"/>
    <lineage>
        <taxon>Bacteria</taxon>
        <taxon>Bacillati</taxon>
        <taxon>Bacillota</taxon>
        <taxon>Bacilli</taxon>
        <taxon>Bacillales</taxon>
        <taxon>Bacillaceae</taxon>
        <taxon>Cytobacillus</taxon>
    </lineage>
</organism>
<comment type="caution">
    <text evidence="3">The sequence shown here is derived from an EMBL/GenBank/DDBJ whole genome shotgun (WGS) entry which is preliminary data.</text>
</comment>
<dbReference type="EMBL" id="JBIACK010000015">
    <property type="protein sequence ID" value="MFE8703319.1"/>
    <property type="molecule type" value="Genomic_DNA"/>
</dbReference>
<feature type="compositionally biased region" description="Polar residues" evidence="1">
    <location>
        <begin position="38"/>
        <end position="48"/>
    </location>
</feature>
<accession>A0ABW6KGF5</accession>
<dbReference type="Gene3D" id="2.50.20.20">
    <property type="match status" value="1"/>
</dbReference>
<feature type="chain" id="PRO_5046205352" evidence="2">
    <location>
        <begin position="25"/>
        <end position="290"/>
    </location>
</feature>
<feature type="region of interest" description="Disordered" evidence="1">
    <location>
        <begin position="26"/>
        <end position="50"/>
    </location>
</feature>
<keyword evidence="4" id="KW-1185">Reference proteome</keyword>
<evidence type="ECO:0000313" key="4">
    <source>
        <dbReference type="Proteomes" id="UP001601059"/>
    </source>
</evidence>
<name>A0ABW6KGF5_9BACI</name>
<sequence>MKKTLTILAGFFLVFMLAACTQTAEPVAEKDSTKGTNEEPSATENSELTLEEVLNKSVEASESLKSFSMSMEMGQEMASDQEEAPIKIESSVNMDIVTEPMAYYQTMSMKMEGSEEAIEMESYFSKDGLFLYDAAGQTWMKFPSEMSDQLIQLSDQQTNPAEELKKLQEFVDDFKFEQDDANFILSLNASGEKFNSFIKEIALQGLPPELAANTELMENMVINELQYTFVLDKTTFYPTKLDIKMNMDMTTDGQTINIIQNMNGEYTKYNELTEITIPEDVLKTAVEMEM</sequence>
<dbReference type="Pfam" id="PF20316">
    <property type="entry name" value="DUF6612"/>
    <property type="match status" value="1"/>
</dbReference>
<dbReference type="RefSeq" id="WP_389363758.1">
    <property type="nucleotide sequence ID" value="NZ_JBIACK010000015.1"/>
</dbReference>
<dbReference type="Proteomes" id="UP001601059">
    <property type="component" value="Unassembled WGS sequence"/>
</dbReference>
<dbReference type="InterPro" id="IPR046720">
    <property type="entry name" value="DUF6612"/>
</dbReference>
<evidence type="ECO:0000256" key="1">
    <source>
        <dbReference type="SAM" id="MobiDB-lite"/>
    </source>
</evidence>
<protein>
    <submittedName>
        <fullName evidence="3">DUF6612 family protein</fullName>
    </submittedName>
</protein>
<reference evidence="3 4" key="1">
    <citation type="submission" date="2024-08" db="EMBL/GenBank/DDBJ databases">
        <title>Two novel Cytobacillus novel species.</title>
        <authorList>
            <person name="Liu G."/>
        </authorList>
    </citation>
    <scope>NUCLEOTIDE SEQUENCE [LARGE SCALE GENOMIC DNA]</scope>
    <source>
        <strain evidence="3 4">FJAT-54145</strain>
    </source>
</reference>
<feature type="signal peptide" evidence="2">
    <location>
        <begin position="1"/>
        <end position="24"/>
    </location>
</feature>
<evidence type="ECO:0000256" key="2">
    <source>
        <dbReference type="SAM" id="SignalP"/>
    </source>
</evidence>